<reference evidence="2" key="1">
    <citation type="submission" date="2013-08" db="EMBL/GenBank/DDBJ databases">
        <authorList>
            <person name="Mendez C."/>
            <person name="Richter M."/>
            <person name="Ferrer M."/>
            <person name="Sanchez J."/>
        </authorList>
    </citation>
    <scope>NUCLEOTIDE SEQUENCE</scope>
</reference>
<accession>T0ZW75</accession>
<evidence type="ECO:0000259" key="1">
    <source>
        <dbReference type="Pfam" id="PF03050"/>
    </source>
</evidence>
<dbReference type="AlphaFoldDB" id="T0ZW75"/>
<name>T0ZW75_9ZZZZ</name>
<dbReference type="PANTHER" id="PTHR33678">
    <property type="entry name" value="BLL1576 PROTEIN"/>
    <property type="match status" value="1"/>
</dbReference>
<gene>
    <name evidence="2" type="ORF">B1A_19147</name>
</gene>
<organism evidence="2">
    <name type="scientific">mine drainage metagenome</name>
    <dbReference type="NCBI Taxonomy" id="410659"/>
    <lineage>
        <taxon>unclassified sequences</taxon>
        <taxon>metagenomes</taxon>
        <taxon>ecological metagenomes</taxon>
    </lineage>
</organism>
<sequence length="128" mass="14582">PLLETFLARYDTVVEQGLSANPAPLNRERDYLERKSYNLVAALKKLKPEATRFATDLRVPMTNNLAERDVRMLKLHSKISSCFQSDDGARNFATIRSYISTVRKHKVNALEALAMLFRGDAWMPPNIT</sequence>
<dbReference type="InterPro" id="IPR004291">
    <property type="entry name" value="Transposase_IS66_central"/>
</dbReference>
<dbReference type="InterPro" id="IPR052344">
    <property type="entry name" value="Transposase-related"/>
</dbReference>
<dbReference type="PANTHER" id="PTHR33678:SF1">
    <property type="entry name" value="BLL1576 PROTEIN"/>
    <property type="match status" value="1"/>
</dbReference>
<evidence type="ECO:0000313" key="2">
    <source>
        <dbReference type="EMBL" id="EQD32914.1"/>
    </source>
</evidence>
<dbReference type="Pfam" id="PF03050">
    <property type="entry name" value="DDE_Tnp_IS66"/>
    <property type="match status" value="1"/>
</dbReference>
<protein>
    <submittedName>
        <fullName evidence="2">Transposase</fullName>
    </submittedName>
</protein>
<feature type="domain" description="Transposase IS66 central" evidence="1">
    <location>
        <begin position="33"/>
        <end position="90"/>
    </location>
</feature>
<dbReference type="EMBL" id="AUZX01014127">
    <property type="protein sequence ID" value="EQD32914.1"/>
    <property type="molecule type" value="Genomic_DNA"/>
</dbReference>
<comment type="caution">
    <text evidence="2">The sequence shown here is derived from an EMBL/GenBank/DDBJ whole genome shotgun (WGS) entry which is preliminary data.</text>
</comment>
<feature type="non-terminal residue" evidence="2">
    <location>
        <position position="1"/>
    </location>
</feature>
<reference evidence="2" key="2">
    <citation type="journal article" date="2014" name="ISME J.">
        <title>Microbial stratification in low pH oxic and suboxic macroscopic growths along an acid mine drainage.</title>
        <authorList>
            <person name="Mendez-Garcia C."/>
            <person name="Mesa V."/>
            <person name="Sprenger R.R."/>
            <person name="Richter M."/>
            <person name="Diez M.S."/>
            <person name="Solano J."/>
            <person name="Bargiela R."/>
            <person name="Golyshina O.V."/>
            <person name="Manteca A."/>
            <person name="Ramos J.L."/>
            <person name="Gallego J.R."/>
            <person name="Llorente I."/>
            <person name="Martins Dos Santos V.A."/>
            <person name="Jensen O.N."/>
            <person name="Pelaez A.I."/>
            <person name="Sanchez J."/>
            <person name="Ferrer M."/>
        </authorList>
    </citation>
    <scope>NUCLEOTIDE SEQUENCE</scope>
</reference>
<proteinExistence type="predicted"/>